<comment type="caution">
    <text evidence="4">The sequence shown here is derived from an EMBL/GenBank/DDBJ whole genome shotgun (WGS) entry which is preliminary data.</text>
</comment>
<gene>
    <name evidence="4" type="ORF">DXN04_10615</name>
</gene>
<keyword evidence="1 4" id="KW-0808">Transferase</keyword>
<feature type="domain" description="Glycosyl transferase family 1" evidence="2">
    <location>
        <begin position="222"/>
        <end position="386"/>
    </location>
</feature>
<dbReference type="AlphaFoldDB" id="A0A3E1P6K6"/>
<dbReference type="Gene3D" id="3.40.50.2000">
    <property type="entry name" value="Glycogen Phosphorylase B"/>
    <property type="match status" value="2"/>
</dbReference>
<dbReference type="PANTHER" id="PTHR46401:SF2">
    <property type="entry name" value="GLYCOSYLTRANSFERASE WBBK-RELATED"/>
    <property type="match status" value="1"/>
</dbReference>
<protein>
    <submittedName>
        <fullName evidence="4">Glycosyltransferase family 1 protein</fullName>
    </submittedName>
</protein>
<proteinExistence type="predicted"/>
<keyword evidence="5" id="KW-1185">Reference proteome</keyword>
<reference evidence="4 5" key="1">
    <citation type="submission" date="2018-08" db="EMBL/GenBank/DDBJ databases">
        <title>Chitinophaga sp. K20C18050901, a novel bacterium isolated from forest soil.</title>
        <authorList>
            <person name="Wang C."/>
        </authorList>
    </citation>
    <scope>NUCLEOTIDE SEQUENCE [LARGE SCALE GENOMIC DNA]</scope>
    <source>
        <strain evidence="4 5">K20C18050901</strain>
    </source>
</reference>
<dbReference type="GO" id="GO:0016757">
    <property type="term" value="F:glycosyltransferase activity"/>
    <property type="evidence" value="ECO:0007669"/>
    <property type="project" value="InterPro"/>
</dbReference>
<evidence type="ECO:0000259" key="3">
    <source>
        <dbReference type="Pfam" id="PF13439"/>
    </source>
</evidence>
<sequence length="402" mass="44637">MVSFWGPVGEDASSYLYTAWYKSCSFAAIRTSSLTMRIGVNAAGLAGDRPADTGNISTALLKELCRLHPEHQFIFFVDGPGVSLEEFPGNVQLVEVPLKGKKAWQLYWWREWQLPAAIKKQQLDLYLGMDGQLPLRSKVPARLLVTDTGFLHGVAGMSKDLQRFLRKNTLKYIQAAQKVLVVSPVVQEDLLTYAPAVAEKLVLLPPGLDSSYRPVEWEEREQIKQEFTGGLEYFVAVGSMHPRNNILPLLKAFSALKRRLRSNMKLILAGASTNAGAEIIENMATYKFRNDIIWLQDASQETLSRVIAGAYTLVYTSRFEGLAMPVYAALKCEVPVVAMEGAAARVAGAEGVLYTDPDSLDDLAEKMSVLYKDEVLRSRMLERGRQVTLPGSWTDAASKILK</sequence>
<evidence type="ECO:0000313" key="5">
    <source>
        <dbReference type="Proteomes" id="UP000261174"/>
    </source>
</evidence>
<dbReference type="PANTHER" id="PTHR46401">
    <property type="entry name" value="GLYCOSYLTRANSFERASE WBBK-RELATED"/>
    <property type="match status" value="1"/>
</dbReference>
<evidence type="ECO:0000313" key="4">
    <source>
        <dbReference type="EMBL" id="RFM35811.1"/>
    </source>
</evidence>
<evidence type="ECO:0000256" key="1">
    <source>
        <dbReference type="ARBA" id="ARBA00022679"/>
    </source>
</evidence>
<dbReference type="SUPFAM" id="SSF53756">
    <property type="entry name" value="UDP-Glycosyltransferase/glycogen phosphorylase"/>
    <property type="match status" value="1"/>
</dbReference>
<dbReference type="Proteomes" id="UP000261174">
    <property type="component" value="Unassembled WGS sequence"/>
</dbReference>
<dbReference type="EMBL" id="QTJV01000002">
    <property type="protein sequence ID" value="RFM35811.1"/>
    <property type="molecule type" value="Genomic_DNA"/>
</dbReference>
<evidence type="ECO:0000259" key="2">
    <source>
        <dbReference type="Pfam" id="PF00534"/>
    </source>
</evidence>
<dbReference type="CDD" id="cd03809">
    <property type="entry name" value="GT4_MtfB-like"/>
    <property type="match status" value="1"/>
</dbReference>
<dbReference type="Pfam" id="PF00534">
    <property type="entry name" value="Glycos_transf_1"/>
    <property type="match status" value="1"/>
</dbReference>
<dbReference type="InterPro" id="IPR001296">
    <property type="entry name" value="Glyco_trans_1"/>
</dbReference>
<dbReference type="Pfam" id="PF13439">
    <property type="entry name" value="Glyco_transf_4"/>
    <property type="match status" value="1"/>
</dbReference>
<dbReference type="InterPro" id="IPR028098">
    <property type="entry name" value="Glyco_trans_4-like_N"/>
</dbReference>
<name>A0A3E1P6K6_9BACT</name>
<accession>A0A3E1P6K6</accession>
<feature type="domain" description="Glycosyltransferase subfamily 4-like N-terminal" evidence="3">
    <location>
        <begin position="70"/>
        <end position="210"/>
    </location>
</feature>
<organism evidence="4 5">
    <name type="scientific">Chitinophaga silvisoli</name>
    <dbReference type="NCBI Taxonomy" id="2291814"/>
    <lineage>
        <taxon>Bacteria</taxon>
        <taxon>Pseudomonadati</taxon>
        <taxon>Bacteroidota</taxon>
        <taxon>Chitinophagia</taxon>
        <taxon>Chitinophagales</taxon>
        <taxon>Chitinophagaceae</taxon>
        <taxon>Chitinophaga</taxon>
    </lineage>
</organism>